<dbReference type="CTD" id="9940593"/>
<reference evidence="2" key="1">
    <citation type="submission" date="2012-04" db="EMBL/GenBank/DDBJ databases">
        <title>The Genome Sequence of Loa loa.</title>
        <authorList>
            <consortium name="The Broad Institute Genome Sequencing Platform"/>
            <consortium name="Broad Institute Genome Sequencing Center for Infectious Disease"/>
            <person name="Nutman T.B."/>
            <person name="Fink D.L."/>
            <person name="Russ C."/>
            <person name="Young S."/>
            <person name="Zeng Q."/>
            <person name="Gargeya S."/>
            <person name="Alvarado L."/>
            <person name="Berlin A."/>
            <person name="Chapman S.B."/>
            <person name="Chen Z."/>
            <person name="Freedman E."/>
            <person name="Gellesch M."/>
            <person name="Goldberg J."/>
            <person name="Griggs A."/>
            <person name="Gujja S."/>
            <person name="Heilman E.R."/>
            <person name="Heiman D."/>
            <person name="Howarth C."/>
            <person name="Mehta T."/>
            <person name="Neiman D."/>
            <person name="Pearson M."/>
            <person name="Roberts A."/>
            <person name="Saif S."/>
            <person name="Shea T."/>
            <person name="Shenoy N."/>
            <person name="Sisk P."/>
            <person name="Stolte C."/>
            <person name="Sykes S."/>
            <person name="White J."/>
            <person name="Yandava C."/>
            <person name="Haas B."/>
            <person name="Henn M.R."/>
            <person name="Nusbaum C."/>
            <person name="Birren B."/>
        </authorList>
    </citation>
    <scope>NUCLEOTIDE SEQUENCE [LARGE SCALE GENOMIC DNA]</scope>
</reference>
<proteinExistence type="predicted"/>
<dbReference type="GeneID" id="9940593"/>
<dbReference type="EMBL" id="JH712114">
    <property type="protein sequence ID" value="EFO25279.1"/>
    <property type="molecule type" value="Genomic_DNA"/>
</dbReference>
<evidence type="ECO:0000313" key="2">
    <source>
        <dbReference type="EMBL" id="EFO25279.1"/>
    </source>
</evidence>
<dbReference type="InParanoid" id="A0A1S0U4X7"/>
<accession>A0A1S0U4X7</accession>
<dbReference type="KEGG" id="loa:LOAG_03206"/>
<dbReference type="AlphaFoldDB" id="A0A1S0U4X7"/>
<gene>
    <name evidence="2" type="ORF">LOAG_03206</name>
</gene>
<evidence type="ECO:0000256" key="1">
    <source>
        <dbReference type="SAM" id="MobiDB-lite"/>
    </source>
</evidence>
<sequence>MTTKSETGNQISQIIGIKKVGQTVISKELIPQEKNVQKPSRASLRGQMSNSNNRTSPHQEIKFFIVFGALHIPDSVSLAPIINMKQKMNLEILLQNKEEHSSLPTFSFKKFTFFPHHKQILKSKLFGKTRVSYLNRRNDH</sequence>
<organism evidence="2">
    <name type="scientific">Loa loa</name>
    <name type="common">Eye worm</name>
    <name type="synonym">Filaria loa</name>
    <dbReference type="NCBI Taxonomy" id="7209"/>
    <lineage>
        <taxon>Eukaryota</taxon>
        <taxon>Metazoa</taxon>
        <taxon>Ecdysozoa</taxon>
        <taxon>Nematoda</taxon>
        <taxon>Chromadorea</taxon>
        <taxon>Rhabditida</taxon>
        <taxon>Spirurina</taxon>
        <taxon>Spiruromorpha</taxon>
        <taxon>Filarioidea</taxon>
        <taxon>Onchocercidae</taxon>
        <taxon>Loa</taxon>
    </lineage>
</organism>
<protein>
    <submittedName>
        <fullName evidence="2">Uncharacterized protein</fullName>
    </submittedName>
</protein>
<feature type="compositionally biased region" description="Polar residues" evidence="1">
    <location>
        <begin position="46"/>
        <end position="55"/>
    </location>
</feature>
<dbReference type="RefSeq" id="XP_003138791.1">
    <property type="nucleotide sequence ID" value="XM_003138743.1"/>
</dbReference>
<feature type="region of interest" description="Disordered" evidence="1">
    <location>
        <begin position="31"/>
        <end position="55"/>
    </location>
</feature>
<name>A0A1S0U4X7_LOALO</name>